<accession>A0ABU6VCT8</accession>
<protein>
    <submittedName>
        <fullName evidence="1">Uncharacterized protein</fullName>
    </submittedName>
</protein>
<proteinExistence type="predicted"/>
<name>A0ABU6VCT8_9FABA</name>
<comment type="caution">
    <text evidence="1">The sequence shown here is derived from an EMBL/GenBank/DDBJ whole genome shotgun (WGS) entry which is preliminary data.</text>
</comment>
<dbReference type="Proteomes" id="UP001341840">
    <property type="component" value="Unassembled WGS sequence"/>
</dbReference>
<organism evidence="1 2">
    <name type="scientific">Stylosanthes scabra</name>
    <dbReference type="NCBI Taxonomy" id="79078"/>
    <lineage>
        <taxon>Eukaryota</taxon>
        <taxon>Viridiplantae</taxon>
        <taxon>Streptophyta</taxon>
        <taxon>Embryophyta</taxon>
        <taxon>Tracheophyta</taxon>
        <taxon>Spermatophyta</taxon>
        <taxon>Magnoliopsida</taxon>
        <taxon>eudicotyledons</taxon>
        <taxon>Gunneridae</taxon>
        <taxon>Pentapetalae</taxon>
        <taxon>rosids</taxon>
        <taxon>fabids</taxon>
        <taxon>Fabales</taxon>
        <taxon>Fabaceae</taxon>
        <taxon>Papilionoideae</taxon>
        <taxon>50 kb inversion clade</taxon>
        <taxon>dalbergioids sensu lato</taxon>
        <taxon>Dalbergieae</taxon>
        <taxon>Pterocarpus clade</taxon>
        <taxon>Stylosanthes</taxon>
    </lineage>
</organism>
<evidence type="ECO:0000313" key="1">
    <source>
        <dbReference type="EMBL" id="MED6170048.1"/>
    </source>
</evidence>
<reference evidence="1 2" key="1">
    <citation type="journal article" date="2023" name="Plants (Basel)">
        <title>Bridging the Gap: Combining Genomics and Transcriptomics Approaches to Understand Stylosanthes scabra, an Orphan Legume from the Brazilian Caatinga.</title>
        <authorList>
            <person name="Ferreira-Neto J.R.C."/>
            <person name="da Silva M.D."/>
            <person name="Binneck E."/>
            <person name="de Melo N.F."/>
            <person name="da Silva R.H."/>
            <person name="de Melo A.L.T.M."/>
            <person name="Pandolfi V."/>
            <person name="Bustamante F.O."/>
            <person name="Brasileiro-Vidal A.C."/>
            <person name="Benko-Iseppon A.M."/>
        </authorList>
    </citation>
    <scope>NUCLEOTIDE SEQUENCE [LARGE SCALE GENOMIC DNA]</scope>
    <source>
        <tissue evidence="1">Leaves</tissue>
    </source>
</reference>
<sequence>MKKKSCLNIRVPRVLSDAEKDLYGWVDEEVFSQPSVGEADMLPELCHEMRLTADRAAEGNFVLEVAGPSNQLPFGALEDRTRLLWVYAELFTRLGVQLPFTDFQREIMTRYRVVVSQLHAACILVSCHHGYALPLGVLEFRGGGLPLQVASPSFGFILQGVVAEVGGNLGESCSFGELAVAMAGTP</sequence>
<keyword evidence="2" id="KW-1185">Reference proteome</keyword>
<evidence type="ECO:0000313" key="2">
    <source>
        <dbReference type="Proteomes" id="UP001341840"/>
    </source>
</evidence>
<dbReference type="EMBL" id="JASCZI010151138">
    <property type="protein sequence ID" value="MED6170048.1"/>
    <property type="molecule type" value="Genomic_DNA"/>
</dbReference>
<gene>
    <name evidence="1" type="ORF">PIB30_027091</name>
</gene>